<gene>
    <name evidence="1" type="ORF">XAP6984_380042</name>
    <name evidence="2" type="ORF">XAP7430_360045</name>
</gene>
<evidence type="ECO:0000313" key="2">
    <source>
        <dbReference type="EMBL" id="SON88243.1"/>
    </source>
</evidence>
<evidence type="ECO:0000313" key="4">
    <source>
        <dbReference type="Proteomes" id="UP000234181"/>
    </source>
</evidence>
<dbReference type="EMBL" id="OCYS01000090">
    <property type="protein sequence ID" value="SON88243.1"/>
    <property type="molecule type" value="Genomic_DNA"/>
</dbReference>
<name>A0AB38DZM2_XANCH</name>
<proteinExistence type="predicted"/>
<dbReference type="EMBL" id="OCYT01000093">
    <property type="protein sequence ID" value="SON80935.1"/>
    <property type="molecule type" value="Genomic_DNA"/>
</dbReference>
<keyword evidence="4" id="KW-1185">Reference proteome</keyword>
<dbReference type="Proteomes" id="UP000234166">
    <property type="component" value="Unassembled WGS sequence"/>
</dbReference>
<accession>A0AB38DZM2</accession>
<sequence length="116" mass="13342">MYERFSGASQRLVRGGIWHMRALCFSVHGPLRRLRSAKKTLKLATTWRALSSKARIHCHDVLCRLDLVTVWITPANGRIDRHAYGSTQRCRLIPESAPRLRACMHTYVTCLSIPHF</sequence>
<evidence type="ECO:0000313" key="1">
    <source>
        <dbReference type="EMBL" id="SON80935.1"/>
    </source>
</evidence>
<protein>
    <submittedName>
        <fullName evidence="2">Uncharacterized protein</fullName>
    </submittedName>
</protein>
<reference evidence="3 4" key="1">
    <citation type="submission" date="2017-10" db="EMBL/GenBank/DDBJ databases">
        <authorList>
            <person name="Regsiter A."/>
            <person name="William W."/>
        </authorList>
    </citation>
    <scope>NUCLEOTIDE SEQUENCE [LARGE SCALE GENOMIC DNA]</scope>
    <source>
        <strain evidence="1 4">CFBP6984</strain>
        <strain evidence="2 3">CFBP7430</strain>
    </source>
</reference>
<dbReference type="Proteomes" id="UP000234181">
    <property type="component" value="Unassembled WGS sequence"/>
</dbReference>
<evidence type="ECO:0000313" key="3">
    <source>
        <dbReference type="Proteomes" id="UP000234166"/>
    </source>
</evidence>
<comment type="caution">
    <text evidence="2">The sequence shown here is derived from an EMBL/GenBank/DDBJ whole genome shotgun (WGS) entry which is preliminary data.</text>
</comment>
<dbReference type="AlphaFoldDB" id="A0AB38DZM2"/>
<organism evidence="2 3">
    <name type="scientific">Xanthomonas campestris pv. phaseoli</name>
    <dbReference type="NCBI Taxonomy" id="317013"/>
    <lineage>
        <taxon>Bacteria</taxon>
        <taxon>Pseudomonadati</taxon>
        <taxon>Pseudomonadota</taxon>
        <taxon>Gammaproteobacteria</taxon>
        <taxon>Lysobacterales</taxon>
        <taxon>Lysobacteraceae</taxon>
        <taxon>Xanthomonas</taxon>
    </lineage>
</organism>